<organism evidence="4 5">
    <name type="scientific">Cannabis sativa</name>
    <name type="common">Hemp</name>
    <name type="synonym">Marijuana</name>
    <dbReference type="NCBI Taxonomy" id="3483"/>
    <lineage>
        <taxon>Eukaryota</taxon>
        <taxon>Viridiplantae</taxon>
        <taxon>Streptophyta</taxon>
        <taxon>Embryophyta</taxon>
        <taxon>Tracheophyta</taxon>
        <taxon>Spermatophyta</taxon>
        <taxon>Magnoliopsida</taxon>
        <taxon>eudicotyledons</taxon>
        <taxon>Gunneridae</taxon>
        <taxon>Pentapetalae</taxon>
        <taxon>rosids</taxon>
        <taxon>fabids</taxon>
        <taxon>Rosales</taxon>
        <taxon>Cannabaceae</taxon>
        <taxon>Cannabis</taxon>
    </lineage>
</organism>
<gene>
    <name evidence="4" type="ORF">F8388_013906</name>
</gene>
<name>A0A7J6F805_CANSA</name>
<sequence>MTKSKILNHFTLLLILIVYTCFLKGVTSEEYIVGDGDEWNSQGNFLTWSTKYNFTVGDVLVFKYVKGQHNAYEVDEKTFRSCDASSGVLTKYESGNDKVKLTEAKKYWFICNVSGHCFGGMRFSIDVKEGNNPSSDDTNPTTDGSPTSQPDELPAVPPSSSSRSTLSSDTWKNGIYTLVFVILFKLFY</sequence>
<dbReference type="GO" id="GO:0005886">
    <property type="term" value="C:plasma membrane"/>
    <property type="evidence" value="ECO:0007669"/>
    <property type="project" value="TreeGrafter"/>
</dbReference>
<proteinExistence type="predicted"/>
<feature type="region of interest" description="Disordered" evidence="1">
    <location>
        <begin position="129"/>
        <end position="167"/>
    </location>
</feature>
<dbReference type="Gene3D" id="2.60.40.420">
    <property type="entry name" value="Cupredoxins - blue copper proteins"/>
    <property type="match status" value="1"/>
</dbReference>
<dbReference type="PROSITE" id="PS51485">
    <property type="entry name" value="PHYTOCYANIN"/>
    <property type="match status" value="1"/>
</dbReference>
<evidence type="ECO:0000259" key="3">
    <source>
        <dbReference type="PROSITE" id="PS51485"/>
    </source>
</evidence>
<dbReference type="InterPro" id="IPR008972">
    <property type="entry name" value="Cupredoxin"/>
</dbReference>
<dbReference type="GO" id="GO:0009055">
    <property type="term" value="F:electron transfer activity"/>
    <property type="evidence" value="ECO:0007669"/>
    <property type="project" value="InterPro"/>
</dbReference>
<evidence type="ECO:0000313" key="4">
    <source>
        <dbReference type="EMBL" id="KAF4366841.1"/>
    </source>
</evidence>
<accession>A0A7J6F805</accession>
<protein>
    <recommendedName>
        <fullName evidence="3">Phytocyanin domain-containing protein</fullName>
    </recommendedName>
</protein>
<dbReference type="PANTHER" id="PTHR33021:SF179">
    <property type="entry name" value="OS09G0541100 PROTEIN"/>
    <property type="match status" value="1"/>
</dbReference>
<feature type="signal peptide" evidence="2">
    <location>
        <begin position="1"/>
        <end position="28"/>
    </location>
</feature>
<dbReference type="Proteomes" id="UP000525078">
    <property type="component" value="Unassembled WGS sequence"/>
</dbReference>
<dbReference type="AlphaFoldDB" id="A0A7J6F805"/>
<evidence type="ECO:0000313" key="5">
    <source>
        <dbReference type="Proteomes" id="UP000525078"/>
    </source>
</evidence>
<keyword evidence="2" id="KW-0732">Signal</keyword>
<feature type="compositionally biased region" description="Polar residues" evidence="1">
    <location>
        <begin position="131"/>
        <end position="150"/>
    </location>
</feature>
<dbReference type="InterPro" id="IPR003245">
    <property type="entry name" value="Phytocyanin_dom"/>
</dbReference>
<dbReference type="SUPFAM" id="SSF49503">
    <property type="entry name" value="Cupredoxins"/>
    <property type="match status" value="1"/>
</dbReference>
<dbReference type="FunFam" id="2.60.40.420:FF:000074">
    <property type="entry name" value="Blue copper binding protein-like"/>
    <property type="match status" value="1"/>
</dbReference>
<feature type="domain" description="Phytocyanin" evidence="3">
    <location>
        <begin position="29"/>
        <end position="129"/>
    </location>
</feature>
<dbReference type="PANTHER" id="PTHR33021">
    <property type="entry name" value="BLUE COPPER PROTEIN"/>
    <property type="match status" value="1"/>
</dbReference>
<evidence type="ECO:0000256" key="1">
    <source>
        <dbReference type="SAM" id="MobiDB-lite"/>
    </source>
</evidence>
<feature type="chain" id="PRO_5029600935" description="Phytocyanin domain-containing protein" evidence="2">
    <location>
        <begin position="29"/>
        <end position="188"/>
    </location>
</feature>
<dbReference type="CDD" id="cd04216">
    <property type="entry name" value="Phytocyanin"/>
    <property type="match status" value="1"/>
</dbReference>
<evidence type="ECO:0000256" key="2">
    <source>
        <dbReference type="SAM" id="SignalP"/>
    </source>
</evidence>
<dbReference type="Pfam" id="PF02298">
    <property type="entry name" value="Cu_bind_like"/>
    <property type="match status" value="1"/>
</dbReference>
<dbReference type="EMBL" id="JAATIP010000146">
    <property type="protein sequence ID" value="KAF4366841.1"/>
    <property type="molecule type" value="Genomic_DNA"/>
</dbReference>
<reference evidence="4 5" key="1">
    <citation type="journal article" date="2020" name="bioRxiv">
        <title>Sequence and annotation of 42 cannabis genomes reveals extensive copy number variation in cannabinoid synthesis and pathogen resistance genes.</title>
        <authorList>
            <person name="Mckernan K.J."/>
            <person name="Helbert Y."/>
            <person name="Kane L.T."/>
            <person name="Ebling H."/>
            <person name="Zhang L."/>
            <person name="Liu B."/>
            <person name="Eaton Z."/>
            <person name="Mclaughlin S."/>
            <person name="Kingan S."/>
            <person name="Baybayan P."/>
            <person name="Concepcion G."/>
            <person name="Jordan M."/>
            <person name="Riva A."/>
            <person name="Barbazuk W."/>
            <person name="Harkins T."/>
        </authorList>
    </citation>
    <scope>NUCLEOTIDE SEQUENCE [LARGE SCALE GENOMIC DNA]</scope>
    <source>
        <strain evidence="5">cv. Jamaican Lion 4</strain>
        <tissue evidence="4">Leaf</tissue>
    </source>
</reference>
<dbReference type="InterPro" id="IPR039391">
    <property type="entry name" value="Phytocyanin-like"/>
</dbReference>
<comment type="caution">
    <text evidence="4">The sequence shown here is derived from an EMBL/GenBank/DDBJ whole genome shotgun (WGS) entry which is preliminary data.</text>
</comment>